<dbReference type="RefSeq" id="XP_007325993.1">
    <property type="nucleotide sequence ID" value="XM_007325931.1"/>
</dbReference>
<protein>
    <recommendedName>
        <fullName evidence="1">AB hydrolase-1 domain-containing protein</fullName>
    </recommendedName>
</protein>
<dbReference type="Gene3D" id="3.40.50.1820">
    <property type="entry name" value="alpha/beta hydrolase"/>
    <property type="match status" value="1"/>
</dbReference>
<sequence>MALQVDPFIFDCPSRRSSPWPSLKMTANRYRINEKSPPKDGLTLMFFHCIGSHKEVWEPVISHILQSQSDSRSQYKVREAWAFDWPTHGEAAVINRPLLQERTDCVSVYDWVPGIVSFVRSEHVHGHRLVLCGHSAGASTAAHTAAEFYPDLSSIGITSLILVEPMLVTREVFNSQFEDRMDQMEFAISSTSAKRDHWKSRSDALQYFQKRFPWSMWDPKSLMLYVLENGTVTLKCDKKREAESFPDVDPSFEGILRVGELCHSLPVHAIWGTRNDLVPDFIKESLNDTSRGRRMASVTKVENCGHMIIQEQPSGLALAIHDILNTMPSASGERSRM</sequence>
<keyword evidence="3" id="KW-1185">Reference proteome</keyword>
<dbReference type="eggNOG" id="ENOG502SNMX">
    <property type="taxonomic scope" value="Eukaryota"/>
</dbReference>
<dbReference type="InterPro" id="IPR029058">
    <property type="entry name" value="AB_hydrolase_fold"/>
</dbReference>
<dbReference type="Proteomes" id="UP000008493">
    <property type="component" value="Unassembled WGS sequence"/>
</dbReference>
<dbReference type="GeneID" id="18825371"/>
<evidence type="ECO:0000313" key="3">
    <source>
        <dbReference type="Proteomes" id="UP000008493"/>
    </source>
</evidence>
<evidence type="ECO:0000259" key="1">
    <source>
        <dbReference type="Pfam" id="PF12697"/>
    </source>
</evidence>
<proteinExistence type="predicted"/>
<feature type="domain" description="AB hydrolase-1" evidence="1">
    <location>
        <begin position="46"/>
        <end position="317"/>
    </location>
</feature>
<dbReference type="InParanoid" id="K5WBX4"/>
<dbReference type="GO" id="GO:0016020">
    <property type="term" value="C:membrane"/>
    <property type="evidence" value="ECO:0007669"/>
    <property type="project" value="TreeGrafter"/>
</dbReference>
<dbReference type="OrthoDB" id="94039at2759"/>
<dbReference type="EMBL" id="JH971385">
    <property type="protein sequence ID" value="EKM84404.1"/>
    <property type="molecule type" value="Genomic_DNA"/>
</dbReference>
<dbReference type="InterPro" id="IPR000073">
    <property type="entry name" value="AB_hydrolase_1"/>
</dbReference>
<dbReference type="KEGG" id="abp:AGABI1DRAFT117774"/>
<reference evidence="3" key="1">
    <citation type="journal article" date="2012" name="Proc. Natl. Acad. Sci. U.S.A.">
        <title>Genome sequence of the button mushroom Agaricus bisporus reveals mechanisms governing adaptation to a humic-rich ecological niche.</title>
        <authorList>
            <person name="Morin E."/>
            <person name="Kohler A."/>
            <person name="Baker A.R."/>
            <person name="Foulongne-Oriol M."/>
            <person name="Lombard V."/>
            <person name="Nagy L.G."/>
            <person name="Ohm R.A."/>
            <person name="Patyshakuliyeva A."/>
            <person name="Brun A."/>
            <person name="Aerts A.L."/>
            <person name="Bailey A.M."/>
            <person name="Billette C."/>
            <person name="Coutinho P.M."/>
            <person name="Deakin G."/>
            <person name="Doddapaneni H."/>
            <person name="Floudas D."/>
            <person name="Grimwood J."/>
            <person name="Hilden K."/>
            <person name="Kuees U."/>
            <person name="LaButti K.M."/>
            <person name="Lapidus A."/>
            <person name="Lindquist E.A."/>
            <person name="Lucas S.M."/>
            <person name="Murat C."/>
            <person name="Riley R.W."/>
            <person name="Salamov A.A."/>
            <person name="Schmutz J."/>
            <person name="Subramanian V."/>
            <person name="Woesten H.A.B."/>
            <person name="Xu J."/>
            <person name="Eastwood D.C."/>
            <person name="Foster G.D."/>
            <person name="Sonnenberg A.S."/>
            <person name="Cullen D."/>
            <person name="de Vries R.P."/>
            <person name="Lundell T."/>
            <person name="Hibbett D.S."/>
            <person name="Henrissat B."/>
            <person name="Burton K.S."/>
            <person name="Kerrigan R.W."/>
            <person name="Challen M.P."/>
            <person name="Grigoriev I.V."/>
            <person name="Martin F."/>
        </authorList>
    </citation>
    <scope>NUCLEOTIDE SEQUENCE [LARGE SCALE GENOMIC DNA]</scope>
    <source>
        <strain evidence="3">JB137-S8 / ATCC MYA-4627 / FGSC 10392</strain>
    </source>
</reference>
<dbReference type="Pfam" id="PF12697">
    <property type="entry name" value="Abhydrolase_6"/>
    <property type="match status" value="1"/>
</dbReference>
<organism evidence="2 3">
    <name type="scientific">Agaricus bisporus var. burnettii (strain JB137-S8 / ATCC MYA-4627 / FGSC 10392)</name>
    <name type="common">White button mushroom</name>
    <dbReference type="NCBI Taxonomy" id="597362"/>
    <lineage>
        <taxon>Eukaryota</taxon>
        <taxon>Fungi</taxon>
        <taxon>Dikarya</taxon>
        <taxon>Basidiomycota</taxon>
        <taxon>Agaricomycotina</taxon>
        <taxon>Agaricomycetes</taxon>
        <taxon>Agaricomycetidae</taxon>
        <taxon>Agaricales</taxon>
        <taxon>Agaricineae</taxon>
        <taxon>Agaricaceae</taxon>
        <taxon>Agaricus</taxon>
    </lineage>
</organism>
<dbReference type="InterPro" id="IPR050266">
    <property type="entry name" value="AB_hydrolase_sf"/>
</dbReference>
<dbReference type="PANTHER" id="PTHR43798">
    <property type="entry name" value="MONOACYLGLYCEROL LIPASE"/>
    <property type="match status" value="1"/>
</dbReference>
<accession>K5WBX4</accession>
<name>K5WBX4_AGABU</name>
<dbReference type="HOGENOM" id="CLU_032490_0_0_1"/>
<dbReference type="SUPFAM" id="SSF53474">
    <property type="entry name" value="alpha/beta-Hydrolases"/>
    <property type="match status" value="1"/>
</dbReference>
<dbReference type="AlphaFoldDB" id="K5WBX4"/>
<gene>
    <name evidence="2" type="ORF">AGABI1DRAFT_117774</name>
</gene>
<dbReference type="PANTHER" id="PTHR43798:SF33">
    <property type="entry name" value="HYDROLASE, PUTATIVE (AFU_ORTHOLOGUE AFUA_2G14860)-RELATED"/>
    <property type="match status" value="1"/>
</dbReference>
<dbReference type="OMA" id="DWQNHGD"/>
<evidence type="ECO:0000313" key="2">
    <source>
        <dbReference type="EMBL" id="EKM84404.1"/>
    </source>
</evidence>